<evidence type="ECO:0000256" key="9">
    <source>
        <dbReference type="HAMAP-Rule" id="MF_00492"/>
    </source>
</evidence>
<dbReference type="EMBL" id="JALJXV010000001">
    <property type="protein sequence ID" value="MCP1673232.1"/>
    <property type="molecule type" value="Genomic_DNA"/>
</dbReference>
<evidence type="ECO:0000256" key="5">
    <source>
        <dbReference type="ARBA" id="ARBA00022679"/>
    </source>
</evidence>
<name>A0AAE3G0P5_9GAMM</name>
<evidence type="ECO:0000256" key="3">
    <source>
        <dbReference type="ARBA" id="ARBA00008012"/>
    </source>
</evidence>
<comment type="similarity">
    <text evidence="3 9 10">Belongs to the transaldolase family. Type 1 subfamily.</text>
</comment>
<dbReference type="GO" id="GO:0004801">
    <property type="term" value="F:transaldolase activity"/>
    <property type="evidence" value="ECO:0007669"/>
    <property type="project" value="UniProtKB-UniRule"/>
</dbReference>
<comment type="pathway">
    <text evidence="2 9 10">Carbohydrate degradation; pentose phosphate pathway; D-glyceraldehyde 3-phosphate and beta-D-fructose 6-phosphate from D-ribose 5-phosphate and D-xylulose 5-phosphate (non-oxidative stage): step 2/3.</text>
</comment>
<evidence type="ECO:0000256" key="7">
    <source>
        <dbReference type="ARBA" id="ARBA00023270"/>
    </source>
</evidence>
<dbReference type="InterPro" id="IPR004730">
    <property type="entry name" value="Transaldolase_1"/>
</dbReference>
<protein>
    <recommendedName>
        <fullName evidence="4 9">Transaldolase</fullName>
        <ecNumber evidence="4 9">2.2.1.2</ecNumber>
    </recommendedName>
</protein>
<keyword evidence="7 9" id="KW-0704">Schiff base</keyword>
<dbReference type="SUPFAM" id="SSF51569">
    <property type="entry name" value="Aldolase"/>
    <property type="match status" value="1"/>
</dbReference>
<evidence type="ECO:0000256" key="4">
    <source>
        <dbReference type="ARBA" id="ARBA00013151"/>
    </source>
</evidence>
<evidence type="ECO:0000313" key="11">
    <source>
        <dbReference type="EMBL" id="MCP1673232.1"/>
    </source>
</evidence>
<keyword evidence="6 9" id="KW-0570">Pentose shunt</keyword>
<evidence type="ECO:0000256" key="10">
    <source>
        <dbReference type="RuleBase" id="RU004155"/>
    </source>
</evidence>
<proteinExistence type="inferred from homology"/>
<comment type="catalytic activity">
    <reaction evidence="8 9 10">
        <text>D-sedoheptulose 7-phosphate + D-glyceraldehyde 3-phosphate = D-erythrose 4-phosphate + beta-D-fructose 6-phosphate</text>
        <dbReference type="Rhea" id="RHEA:17053"/>
        <dbReference type="ChEBI" id="CHEBI:16897"/>
        <dbReference type="ChEBI" id="CHEBI:57483"/>
        <dbReference type="ChEBI" id="CHEBI:57634"/>
        <dbReference type="ChEBI" id="CHEBI:59776"/>
        <dbReference type="EC" id="2.2.1.2"/>
    </reaction>
</comment>
<evidence type="ECO:0000313" key="12">
    <source>
        <dbReference type="Proteomes" id="UP001205843"/>
    </source>
</evidence>
<accession>A0AAE3G0P5</accession>
<dbReference type="GO" id="GO:0005975">
    <property type="term" value="P:carbohydrate metabolic process"/>
    <property type="evidence" value="ECO:0007669"/>
    <property type="project" value="InterPro"/>
</dbReference>
<dbReference type="PANTHER" id="PTHR10683:SF18">
    <property type="entry name" value="TRANSALDOLASE"/>
    <property type="match status" value="1"/>
</dbReference>
<gene>
    <name evidence="9" type="primary">tal</name>
    <name evidence="11" type="ORF">J2T57_000324</name>
</gene>
<dbReference type="Proteomes" id="UP001205843">
    <property type="component" value="Unassembled WGS sequence"/>
</dbReference>
<dbReference type="NCBIfam" id="TIGR00874">
    <property type="entry name" value="talAB"/>
    <property type="match status" value="1"/>
</dbReference>
<keyword evidence="5 9" id="KW-0808">Transferase</keyword>
<keyword evidence="9" id="KW-0963">Cytoplasm</keyword>
<dbReference type="InterPro" id="IPR001585">
    <property type="entry name" value="TAL/FSA"/>
</dbReference>
<dbReference type="Pfam" id="PF00923">
    <property type="entry name" value="TAL_FSA"/>
    <property type="match status" value="1"/>
</dbReference>
<dbReference type="CDD" id="cd00957">
    <property type="entry name" value="Transaldolase_TalAB"/>
    <property type="match status" value="1"/>
</dbReference>
<dbReference type="RefSeq" id="WP_253473237.1">
    <property type="nucleotide sequence ID" value="NZ_JALJXV010000001.1"/>
</dbReference>
<evidence type="ECO:0000256" key="6">
    <source>
        <dbReference type="ARBA" id="ARBA00023126"/>
    </source>
</evidence>
<reference evidence="11" key="1">
    <citation type="submission" date="2022-03" db="EMBL/GenBank/DDBJ databases">
        <title>Genomic Encyclopedia of Type Strains, Phase III (KMG-III): the genomes of soil and plant-associated and newly described type strains.</title>
        <authorList>
            <person name="Whitman W."/>
        </authorList>
    </citation>
    <scope>NUCLEOTIDE SEQUENCE</scope>
    <source>
        <strain evidence="11">ANL 6-2</strain>
    </source>
</reference>
<evidence type="ECO:0000256" key="1">
    <source>
        <dbReference type="ARBA" id="ARBA00003518"/>
    </source>
</evidence>
<evidence type="ECO:0000256" key="8">
    <source>
        <dbReference type="ARBA" id="ARBA00048810"/>
    </source>
</evidence>
<comment type="subcellular location">
    <subcellularLocation>
        <location evidence="9">Cytoplasm</location>
    </subcellularLocation>
</comment>
<sequence length="318" mass="34841">MTTRLQSLAQSSTIVADTGEIGLIERFRPQDCTTNPSLLLKAAQVEDYRELVDEAVAWGKGRTGSREDDVDAIMDRLAVNFGRELTRLVPGYVSTEVDAALSFDTAGTIEKAHRLIDLYAELDVPAERILIKVASTWEGVQAARELQRSGINCNMTLIFNQVQAVACAEADAFLISPFVGRITDWYKASTGKDYAPEDDPGVQSVRSIFEYFKAHGHQTVVMAASFRTTGQVEALAGCDRLTISPQLLDELSGREGEVPLRLDAAAAGKADIPAIDASERGFRWAINEDAMATEKLAEGIRRFHADAEKLRQHLAKLV</sequence>
<dbReference type="PROSITE" id="PS01054">
    <property type="entry name" value="TRANSALDOLASE_1"/>
    <property type="match status" value="1"/>
</dbReference>
<dbReference type="PROSITE" id="PS00958">
    <property type="entry name" value="TRANSALDOLASE_2"/>
    <property type="match status" value="1"/>
</dbReference>
<dbReference type="PANTHER" id="PTHR10683">
    <property type="entry name" value="TRANSALDOLASE"/>
    <property type="match status" value="1"/>
</dbReference>
<dbReference type="Gene3D" id="3.20.20.70">
    <property type="entry name" value="Aldolase class I"/>
    <property type="match status" value="1"/>
</dbReference>
<dbReference type="FunFam" id="3.20.20.70:FF:000131">
    <property type="entry name" value="Transaldolase"/>
    <property type="match status" value="1"/>
</dbReference>
<comment type="caution">
    <text evidence="11">The sequence shown here is derived from an EMBL/GenBank/DDBJ whole genome shotgun (WGS) entry which is preliminary data.</text>
</comment>
<organism evidence="11 12">
    <name type="scientific">Natronocella acetinitrilica</name>
    <dbReference type="NCBI Taxonomy" id="414046"/>
    <lineage>
        <taxon>Bacteria</taxon>
        <taxon>Pseudomonadati</taxon>
        <taxon>Pseudomonadota</taxon>
        <taxon>Gammaproteobacteria</taxon>
        <taxon>Chromatiales</taxon>
        <taxon>Ectothiorhodospiraceae</taxon>
        <taxon>Natronocella</taxon>
    </lineage>
</organism>
<feature type="active site" description="Schiff-base intermediate with substrate" evidence="9">
    <location>
        <position position="132"/>
    </location>
</feature>
<dbReference type="GO" id="GO:0005737">
    <property type="term" value="C:cytoplasm"/>
    <property type="evidence" value="ECO:0007669"/>
    <property type="project" value="UniProtKB-SubCell"/>
</dbReference>
<dbReference type="InterPro" id="IPR013785">
    <property type="entry name" value="Aldolase_TIM"/>
</dbReference>
<dbReference type="GO" id="GO:0009052">
    <property type="term" value="P:pentose-phosphate shunt, non-oxidative branch"/>
    <property type="evidence" value="ECO:0007669"/>
    <property type="project" value="TreeGrafter"/>
</dbReference>
<dbReference type="HAMAP" id="MF_00492">
    <property type="entry name" value="Transaldolase_1"/>
    <property type="match status" value="1"/>
</dbReference>
<dbReference type="InterPro" id="IPR018225">
    <property type="entry name" value="Transaldolase_AS"/>
</dbReference>
<comment type="function">
    <text evidence="1 9 10">Transaldolase is important for the balance of metabolites in the pentose-phosphate pathway.</text>
</comment>
<keyword evidence="12" id="KW-1185">Reference proteome</keyword>
<dbReference type="AlphaFoldDB" id="A0AAE3G0P5"/>
<evidence type="ECO:0000256" key="2">
    <source>
        <dbReference type="ARBA" id="ARBA00004857"/>
    </source>
</evidence>
<dbReference type="EC" id="2.2.1.2" evidence="4 9"/>